<keyword evidence="2" id="KW-0732">Signal</keyword>
<dbReference type="OrthoDB" id="2507140at2759"/>
<feature type="region of interest" description="Disordered" evidence="1">
    <location>
        <begin position="98"/>
        <end position="142"/>
    </location>
</feature>
<feature type="compositionally biased region" description="Basic and acidic residues" evidence="1">
    <location>
        <begin position="124"/>
        <end position="141"/>
    </location>
</feature>
<accession>A0A9N9ARV9</accession>
<dbReference type="Proteomes" id="UP000789570">
    <property type="component" value="Unassembled WGS sequence"/>
</dbReference>
<dbReference type="AlphaFoldDB" id="A0A9N9ARV9"/>
<sequence length="165" mass="17069">MRTSLLFIALAAILSFASTSEAVCVNQAVYDSCKASGDAQLSSCADNNWGCKCEARKALQNCYLQCQDDTDKVNEAKAYEPATQQACTLAASQASTMAAATPTGAVPKQPVAQSPAPTPTPEAAKPEASNKNEPAKADEKSSANVNKFNVILAAVPVVAAAVMNL</sequence>
<dbReference type="EMBL" id="CAJVPQ010001236">
    <property type="protein sequence ID" value="CAG8540086.1"/>
    <property type="molecule type" value="Genomic_DNA"/>
</dbReference>
<evidence type="ECO:0000256" key="2">
    <source>
        <dbReference type="SAM" id="SignalP"/>
    </source>
</evidence>
<keyword evidence="4" id="KW-1185">Reference proteome</keyword>
<evidence type="ECO:0000313" key="4">
    <source>
        <dbReference type="Proteomes" id="UP000789570"/>
    </source>
</evidence>
<reference evidence="3" key="1">
    <citation type="submission" date="2021-06" db="EMBL/GenBank/DDBJ databases">
        <authorList>
            <person name="Kallberg Y."/>
            <person name="Tangrot J."/>
            <person name="Rosling A."/>
        </authorList>
    </citation>
    <scope>NUCLEOTIDE SEQUENCE</scope>
    <source>
        <strain evidence="3">UK204</strain>
    </source>
</reference>
<gene>
    <name evidence="3" type="ORF">FCALED_LOCUS5596</name>
</gene>
<protein>
    <submittedName>
        <fullName evidence="3">11952_t:CDS:1</fullName>
    </submittedName>
</protein>
<name>A0A9N9ARV9_9GLOM</name>
<evidence type="ECO:0000256" key="1">
    <source>
        <dbReference type="SAM" id="MobiDB-lite"/>
    </source>
</evidence>
<comment type="caution">
    <text evidence="3">The sequence shown here is derived from an EMBL/GenBank/DDBJ whole genome shotgun (WGS) entry which is preliminary data.</text>
</comment>
<evidence type="ECO:0000313" key="3">
    <source>
        <dbReference type="EMBL" id="CAG8540086.1"/>
    </source>
</evidence>
<feature type="signal peptide" evidence="2">
    <location>
        <begin position="1"/>
        <end position="22"/>
    </location>
</feature>
<proteinExistence type="predicted"/>
<feature type="chain" id="PRO_5040376561" evidence="2">
    <location>
        <begin position="23"/>
        <end position="165"/>
    </location>
</feature>
<organism evidence="3 4">
    <name type="scientific">Funneliformis caledonium</name>
    <dbReference type="NCBI Taxonomy" id="1117310"/>
    <lineage>
        <taxon>Eukaryota</taxon>
        <taxon>Fungi</taxon>
        <taxon>Fungi incertae sedis</taxon>
        <taxon>Mucoromycota</taxon>
        <taxon>Glomeromycotina</taxon>
        <taxon>Glomeromycetes</taxon>
        <taxon>Glomerales</taxon>
        <taxon>Glomeraceae</taxon>
        <taxon>Funneliformis</taxon>
    </lineage>
</organism>